<evidence type="ECO:0000313" key="5">
    <source>
        <dbReference type="EMBL" id="NXW23111.1"/>
    </source>
</evidence>
<dbReference type="SUPFAM" id="SSF52540">
    <property type="entry name" value="P-loop containing nucleoside triphosphate hydrolases"/>
    <property type="match status" value="1"/>
</dbReference>
<keyword evidence="6" id="KW-1185">Reference proteome</keyword>
<sequence>PKVVNMAEDKKAFVDEINKALAKSEGLTSKDLLFSYWGTPYPATVRSAEMFQALENLEARRDDMVLVSYPKCGVNWLIQILSDLIFTTIQSKPVSTELPFIEIGDPDKYQISEKKLLNHLERMKQIPSPRILATHLNYDCLRKSIFKNKAKILVLFRNPKGTAVSFFHFHNSVPRVPSYSSWDEFFSEFMNGKVVWGSCFDHAVTWNKHIEDENTMIIIYEDLKENLTASVKQIAEFFGFFPTAEQIQSIADRATFQAVEDKAEETHGAVGSILFCKGVVGDWKNLFTEAQNQEMDAKFEVCLEGIKQGAKLKYDVYCKA</sequence>
<evidence type="ECO:0000256" key="3">
    <source>
        <dbReference type="RuleBase" id="RU361155"/>
    </source>
</evidence>
<protein>
    <recommendedName>
        <fullName evidence="3">Sulfotransferase</fullName>
        <ecNumber evidence="3">2.8.2.-</ecNumber>
    </recommendedName>
</protein>
<comment type="similarity">
    <text evidence="1 3">Belongs to the sulfotransferase 1 family.</text>
</comment>
<reference evidence="5 6" key="1">
    <citation type="submission" date="2019-09" db="EMBL/GenBank/DDBJ databases">
        <title>Bird 10,000 Genomes (B10K) Project - Family phase.</title>
        <authorList>
            <person name="Zhang G."/>
        </authorList>
    </citation>
    <scope>NUCLEOTIDE SEQUENCE [LARGE SCALE GENOMIC DNA]</scope>
    <source>
        <strain evidence="5">B10K-DU-010-60</strain>
        <tissue evidence="5">Muscle</tissue>
    </source>
</reference>
<dbReference type="PANTHER" id="PTHR11783">
    <property type="entry name" value="SULFOTRANSFERASE SULT"/>
    <property type="match status" value="1"/>
</dbReference>
<dbReference type="Gene3D" id="3.40.50.300">
    <property type="entry name" value="P-loop containing nucleotide triphosphate hydrolases"/>
    <property type="match status" value="1"/>
</dbReference>
<evidence type="ECO:0000259" key="4">
    <source>
        <dbReference type="Pfam" id="PF00685"/>
    </source>
</evidence>
<dbReference type="InterPro" id="IPR027417">
    <property type="entry name" value="P-loop_NTPase"/>
</dbReference>
<dbReference type="InterPro" id="IPR000863">
    <property type="entry name" value="Sulfotransferase_dom"/>
</dbReference>
<accession>A0A7L4AE07</accession>
<comment type="caution">
    <text evidence="5">The sequence shown here is derived from an EMBL/GenBank/DDBJ whole genome shotgun (WGS) entry which is preliminary data.</text>
</comment>
<feature type="non-terminal residue" evidence="5">
    <location>
        <position position="1"/>
    </location>
</feature>
<evidence type="ECO:0000313" key="6">
    <source>
        <dbReference type="Proteomes" id="UP000562238"/>
    </source>
</evidence>
<dbReference type="Proteomes" id="UP000562238">
    <property type="component" value="Unassembled WGS sequence"/>
</dbReference>
<keyword evidence="2 3" id="KW-0808">Transferase</keyword>
<feature type="domain" description="Sulfotransferase" evidence="4">
    <location>
        <begin position="62"/>
        <end position="300"/>
    </location>
</feature>
<dbReference type="Pfam" id="PF00685">
    <property type="entry name" value="Sulfotransfer_1"/>
    <property type="match status" value="1"/>
</dbReference>
<organism evidence="5 6">
    <name type="scientific">Circaetus pectoralis</name>
    <name type="common">black-chested snake-eagle</name>
    <dbReference type="NCBI Taxonomy" id="321084"/>
    <lineage>
        <taxon>Eukaryota</taxon>
        <taxon>Metazoa</taxon>
        <taxon>Chordata</taxon>
        <taxon>Craniata</taxon>
        <taxon>Vertebrata</taxon>
        <taxon>Euteleostomi</taxon>
        <taxon>Archelosauria</taxon>
        <taxon>Archosauria</taxon>
        <taxon>Dinosauria</taxon>
        <taxon>Saurischia</taxon>
        <taxon>Theropoda</taxon>
        <taxon>Coelurosauria</taxon>
        <taxon>Aves</taxon>
        <taxon>Neognathae</taxon>
        <taxon>Neoaves</taxon>
        <taxon>Telluraves</taxon>
        <taxon>Accipitrimorphae</taxon>
        <taxon>Accipitriformes</taxon>
        <taxon>Accipitridae</taxon>
        <taxon>Accipitrinae</taxon>
        <taxon>Circaetus</taxon>
    </lineage>
</organism>
<dbReference type="EC" id="2.8.2.-" evidence="3"/>
<dbReference type="EMBL" id="VZZV01000820">
    <property type="protein sequence ID" value="NXW23111.1"/>
    <property type="molecule type" value="Genomic_DNA"/>
</dbReference>
<dbReference type="GO" id="GO:0008146">
    <property type="term" value="F:sulfotransferase activity"/>
    <property type="evidence" value="ECO:0007669"/>
    <property type="project" value="InterPro"/>
</dbReference>
<gene>
    <name evidence="5" type="primary">Sult6b1_2</name>
    <name evidence="5" type="ORF">CIRPEC_R07257</name>
</gene>
<proteinExistence type="inferred from homology"/>
<feature type="non-terminal residue" evidence="5">
    <location>
        <position position="320"/>
    </location>
</feature>
<dbReference type="AlphaFoldDB" id="A0A7L4AE07"/>
<evidence type="ECO:0000256" key="1">
    <source>
        <dbReference type="ARBA" id="ARBA00005771"/>
    </source>
</evidence>
<name>A0A7L4AE07_9AVES</name>
<evidence type="ECO:0000256" key="2">
    <source>
        <dbReference type="ARBA" id="ARBA00022679"/>
    </source>
</evidence>